<dbReference type="KEGG" id="nin:NADRNF5_1054"/>
<protein>
    <submittedName>
        <fullName evidence="1">Uncharacterized protein</fullName>
    </submittedName>
</protein>
<reference evidence="1 2" key="2">
    <citation type="journal article" date="2016" name="ISME J.">
        <title>Physiological and genomic characterization of two novel marine thaumarchaeal strains indicates niche differentiation.</title>
        <authorList>
            <person name="Bayer B."/>
            <person name="Vojvoda J."/>
            <person name="Offre P."/>
            <person name="Alves R.J."/>
            <person name="Elisabeth N.H."/>
            <person name="Garcia J.A."/>
            <person name="Volland J.M."/>
            <person name="Srivastava A."/>
            <person name="Schleper C."/>
            <person name="Herndl G.J."/>
        </authorList>
    </citation>
    <scope>NUCLEOTIDE SEQUENCE [LARGE SCALE GENOMIC DNA]</scope>
    <source>
        <strain evidence="1 2">NF5</strain>
    </source>
</reference>
<name>A0A0D5C1R0_9ARCH</name>
<dbReference type="HOGENOM" id="CLU_191136_0_0_2"/>
<organism evidence="1 2">
    <name type="scientific">Nitrosopumilus adriaticus</name>
    <dbReference type="NCBI Taxonomy" id="1580092"/>
    <lineage>
        <taxon>Archaea</taxon>
        <taxon>Nitrososphaerota</taxon>
        <taxon>Nitrososphaeria</taxon>
        <taxon>Nitrosopumilales</taxon>
        <taxon>Nitrosopumilaceae</taxon>
        <taxon>Nitrosopumilus</taxon>
    </lineage>
</organism>
<evidence type="ECO:0000313" key="2">
    <source>
        <dbReference type="Proteomes" id="UP000032408"/>
    </source>
</evidence>
<accession>A0A0D5C1R0</accession>
<keyword evidence="2" id="KW-1185">Reference proteome</keyword>
<dbReference type="Proteomes" id="UP000032408">
    <property type="component" value="Chromosome"/>
</dbReference>
<evidence type="ECO:0000313" key="1">
    <source>
        <dbReference type="EMBL" id="AJW70744.1"/>
    </source>
</evidence>
<gene>
    <name evidence="1" type="ORF">NADRNF5_1054</name>
</gene>
<proteinExistence type="predicted"/>
<dbReference type="AlphaFoldDB" id="A0A0D5C1R0"/>
<reference evidence="2" key="1">
    <citation type="submission" date="2015-03" db="EMBL/GenBank/DDBJ databases">
        <title>Characterization of two novel Thaumarchaeota isolated from the Northern Adriatic Sea.</title>
        <authorList>
            <person name="Bayer B."/>
            <person name="Vojvoda J."/>
            <person name="Offre P."/>
            <person name="Srivastava A."/>
            <person name="Elisabeth N."/>
            <person name="Garcia J.A.L."/>
            <person name="Schleper C."/>
            <person name="Herndl G.J."/>
        </authorList>
    </citation>
    <scope>NUCLEOTIDE SEQUENCE [LARGE SCALE GENOMIC DNA]</scope>
    <source>
        <strain evidence="2">NF5</strain>
    </source>
</reference>
<dbReference type="EMBL" id="CP011070">
    <property type="protein sequence ID" value="AJW70744.1"/>
    <property type="molecule type" value="Genomic_DNA"/>
</dbReference>
<dbReference type="STRING" id="1580092.NADRNF5_1054"/>
<sequence>MSFQTHYCLYEIILLDEFMIIGRILENEKRVKFNVDIHCSNCGIIVPGGLQTGESYFETDEFKIELKEFKRNYLCGVCRDKRRVDK</sequence>